<sequence length="466" mass="52876">MADEHALNFFHGALLDEDADVFLVQDGDYLIQAKPDRRFGPPKLILAIKKGSKVRRVDIIKVDGAGYRFMGKTYPDLQQLINQFSTRPLELTNGDTVLLKRAIPKGKFSFIHKDIRLQRKIGSGAYGTVYKGVMVKDSRPIAVKRIDSDGKNDQALIDMMKEARVMQLFDHPNIVKFYGYIVDRTPYLLVMELCSDGAVEDRLRSIGRGIPPAQRVQYSMHASRGLEYLHSKTCIHRDLATRNCLLHGSVLKLADFGMCRATTCYKIDLSKPQNVRWLAPEVWKTAETKFNTDVYAFAITLWELFEIPYRTPYQEWPAYTVKERVMGGYRLQTPKEMPDAMIMIMKRCWDQDPERRPIASEIRRQLEIINQAYNDDDNLPTGRFDVVEKDPKSATLTARSRSVMTNPTSSTTTTPNNTTPKSPIAKTPTKDANNNPSVNINSTAKSRKVDINNNAAAAKSDYGRPM</sequence>
<accession>A0AC34GQ38</accession>
<reference evidence="2" key="1">
    <citation type="submission" date="2022-11" db="UniProtKB">
        <authorList>
            <consortium name="WormBaseParasite"/>
        </authorList>
    </citation>
    <scope>IDENTIFICATION</scope>
</reference>
<protein>
    <submittedName>
        <fullName evidence="2">Tyrosine-protein kinase</fullName>
    </submittedName>
</protein>
<dbReference type="WBParaSite" id="ES5_v2.g6479.t1">
    <property type="protein sequence ID" value="ES5_v2.g6479.t1"/>
    <property type="gene ID" value="ES5_v2.g6479"/>
</dbReference>
<dbReference type="Proteomes" id="UP000887579">
    <property type="component" value="Unplaced"/>
</dbReference>
<evidence type="ECO:0000313" key="2">
    <source>
        <dbReference type="WBParaSite" id="ES5_v2.g6479.t1"/>
    </source>
</evidence>
<name>A0AC34GQ38_9BILA</name>
<organism evidence="1 2">
    <name type="scientific">Panagrolaimus sp. ES5</name>
    <dbReference type="NCBI Taxonomy" id="591445"/>
    <lineage>
        <taxon>Eukaryota</taxon>
        <taxon>Metazoa</taxon>
        <taxon>Ecdysozoa</taxon>
        <taxon>Nematoda</taxon>
        <taxon>Chromadorea</taxon>
        <taxon>Rhabditida</taxon>
        <taxon>Tylenchina</taxon>
        <taxon>Panagrolaimomorpha</taxon>
        <taxon>Panagrolaimoidea</taxon>
        <taxon>Panagrolaimidae</taxon>
        <taxon>Panagrolaimus</taxon>
    </lineage>
</organism>
<evidence type="ECO:0000313" key="1">
    <source>
        <dbReference type="Proteomes" id="UP000887579"/>
    </source>
</evidence>
<proteinExistence type="predicted"/>